<dbReference type="OMA" id="VWNDEDC"/>
<evidence type="ECO:0000256" key="3">
    <source>
        <dbReference type="ARBA" id="ARBA00022691"/>
    </source>
</evidence>
<dbReference type="Gene3D" id="3.40.50.150">
    <property type="entry name" value="Vaccinia Virus protein VP39"/>
    <property type="match status" value="1"/>
</dbReference>
<dbReference type="Proteomes" id="UP000243459">
    <property type="component" value="Chromosome 6"/>
</dbReference>
<reference evidence="6" key="1">
    <citation type="journal article" date="2017" name="Nat. Commun.">
        <title>The asparagus genome sheds light on the origin and evolution of a young Y chromosome.</title>
        <authorList>
            <person name="Harkess A."/>
            <person name="Zhou J."/>
            <person name="Xu C."/>
            <person name="Bowers J.E."/>
            <person name="Van der Hulst R."/>
            <person name="Ayyampalayam S."/>
            <person name="Mercati F."/>
            <person name="Riccardi P."/>
            <person name="McKain M.R."/>
            <person name="Kakrana A."/>
            <person name="Tang H."/>
            <person name="Ray J."/>
            <person name="Groenendijk J."/>
            <person name="Arikit S."/>
            <person name="Mathioni S.M."/>
            <person name="Nakano M."/>
            <person name="Shan H."/>
            <person name="Telgmann-Rauber A."/>
            <person name="Kanno A."/>
            <person name="Yue Z."/>
            <person name="Chen H."/>
            <person name="Li W."/>
            <person name="Chen Y."/>
            <person name="Xu X."/>
            <person name="Zhang Y."/>
            <person name="Luo S."/>
            <person name="Chen H."/>
            <person name="Gao J."/>
            <person name="Mao Z."/>
            <person name="Pires J.C."/>
            <person name="Luo M."/>
            <person name="Kudrna D."/>
            <person name="Wing R.A."/>
            <person name="Meyers B.C."/>
            <person name="Yi K."/>
            <person name="Kong H."/>
            <person name="Lavrijsen P."/>
            <person name="Sunseri F."/>
            <person name="Falavigna A."/>
            <person name="Ye Y."/>
            <person name="Leebens-Mack J.H."/>
            <person name="Chen G."/>
        </authorList>
    </citation>
    <scope>NUCLEOTIDE SEQUENCE [LARGE SCALE GENOMIC DNA]</scope>
    <source>
        <strain evidence="6">cv. DH0086</strain>
    </source>
</reference>
<dbReference type="SUPFAM" id="SSF53335">
    <property type="entry name" value="S-adenosyl-L-methionine-dependent methyltransferases"/>
    <property type="match status" value="1"/>
</dbReference>
<proteinExistence type="predicted"/>
<dbReference type="EMBL" id="CM007386">
    <property type="protein sequence ID" value="ONK67327.1"/>
    <property type="molecule type" value="Genomic_DNA"/>
</dbReference>
<dbReference type="OrthoDB" id="757371at2759"/>
<feature type="domain" description="O-methyltransferase C-terminal" evidence="4">
    <location>
        <begin position="1"/>
        <end position="119"/>
    </location>
</feature>
<name>A0A5P1EQC6_ASPOF</name>
<dbReference type="Gramene" id="ONK67327">
    <property type="protein sequence ID" value="ONK67327"/>
    <property type="gene ID" value="A4U43_C06F19000"/>
</dbReference>
<dbReference type="GO" id="GO:0032259">
    <property type="term" value="P:methylation"/>
    <property type="evidence" value="ECO:0007669"/>
    <property type="project" value="UniProtKB-KW"/>
</dbReference>
<dbReference type="PROSITE" id="PS51683">
    <property type="entry name" value="SAM_OMT_II"/>
    <property type="match status" value="1"/>
</dbReference>
<dbReference type="Pfam" id="PF00891">
    <property type="entry name" value="Methyltransf_2"/>
    <property type="match status" value="1"/>
</dbReference>
<dbReference type="InterPro" id="IPR001077">
    <property type="entry name" value="COMT_C"/>
</dbReference>
<accession>A0A5P1EQC6</accession>
<evidence type="ECO:0000256" key="1">
    <source>
        <dbReference type="ARBA" id="ARBA00022603"/>
    </source>
</evidence>
<dbReference type="InterPro" id="IPR016461">
    <property type="entry name" value="COMT-like"/>
</dbReference>
<keyword evidence="2" id="KW-0808">Transferase</keyword>
<keyword evidence="3" id="KW-0949">S-adenosyl-L-methionine</keyword>
<evidence type="ECO:0000313" key="5">
    <source>
        <dbReference type="EMBL" id="ONK67327.1"/>
    </source>
</evidence>
<keyword evidence="6" id="KW-1185">Reference proteome</keyword>
<sequence length="139" mass="15735">MRGINFDLPFVVETAPEYPGVTHVAGDMFEFIPEAEAVFMKTVMHCFGDDECAKVLKNCRSVVPKTGKVIIVDVVLRADDDSPWGDIRAKFDMLMYAYTSAGKERTEEEWRKLLKSAGFPRINFIIVPAIWSIIEAFPE</sequence>
<dbReference type="AlphaFoldDB" id="A0A5P1EQC6"/>
<evidence type="ECO:0000259" key="4">
    <source>
        <dbReference type="Pfam" id="PF00891"/>
    </source>
</evidence>
<gene>
    <name evidence="5" type="ORF">A4U43_C06F19000</name>
</gene>
<dbReference type="PANTHER" id="PTHR11746">
    <property type="entry name" value="O-METHYLTRANSFERASE"/>
    <property type="match status" value="1"/>
</dbReference>
<keyword evidence="1" id="KW-0489">Methyltransferase</keyword>
<dbReference type="InterPro" id="IPR029063">
    <property type="entry name" value="SAM-dependent_MTases_sf"/>
</dbReference>
<evidence type="ECO:0000256" key="2">
    <source>
        <dbReference type="ARBA" id="ARBA00022679"/>
    </source>
</evidence>
<organism evidence="5 6">
    <name type="scientific">Asparagus officinalis</name>
    <name type="common">Garden asparagus</name>
    <dbReference type="NCBI Taxonomy" id="4686"/>
    <lineage>
        <taxon>Eukaryota</taxon>
        <taxon>Viridiplantae</taxon>
        <taxon>Streptophyta</taxon>
        <taxon>Embryophyta</taxon>
        <taxon>Tracheophyta</taxon>
        <taxon>Spermatophyta</taxon>
        <taxon>Magnoliopsida</taxon>
        <taxon>Liliopsida</taxon>
        <taxon>Asparagales</taxon>
        <taxon>Asparagaceae</taxon>
        <taxon>Asparagoideae</taxon>
        <taxon>Asparagus</taxon>
    </lineage>
</organism>
<evidence type="ECO:0000313" key="6">
    <source>
        <dbReference type="Proteomes" id="UP000243459"/>
    </source>
</evidence>
<protein>
    <recommendedName>
        <fullName evidence="4">O-methyltransferase C-terminal domain-containing protein</fullName>
    </recommendedName>
</protein>
<dbReference type="GO" id="GO:0008171">
    <property type="term" value="F:O-methyltransferase activity"/>
    <property type="evidence" value="ECO:0007669"/>
    <property type="project" value="InterPro"/>
</dbReference>